<reference evidence="3 5" key="1">
    <citation type="submission" date="2019-03" db="EMBL/GenBank/DDBJ databases">
        <title>Vagococcus sp. was isolated fron gut of Carduelis flavirostris.</title>
        <authorList>
            <person name="Ge Y."/>
        </authorList>
    </citation>
    <scope>NUCLEOTIDE SEQUENCE [LARGE SCALE GENOMIC DNA]</scope>
    <source>
        <strain evidence="3 5">CF-210</strain>
    </source>
</reference>
<dbReference type="Pfam" id="PF22513">
    <property type="entry name" value="FitA-like_RHH"/>
    <property type="match status" value="1"/>
</dbReference>
<evidence type="ECO:0000313" key="2">
    <source>
        <dbReference type="EMBL" id="QCA29688.1"/>
    </source>
</evidence>
<dbReference type="EMBL" id="SRHU01000007">
    <property type="protein sequence ID" value="TFZ42963.1"/>
    <property type="molecule type" value="Genomic_DNA"/>
</dbReference>
<evidence type="ECO:0000259" key="1">
    <source>
        <dbReference type="Pfam" id="PF22513"/>
    </source>
</evidence>
<dbReference type="EMBL" id="CP038867">
    <property type="protein sequence ID" value="QCA29688.1"/>
    <property type="molecule type" value="Genomic_DNA"/>
</dbReference>
<dbReference type="RefSeq" id="WP_135253589.1">
    <property type="nucleotide sequence ID" value="NZ_CP038867.1"/>
</dbReference>
<reference evidence="2 4" key="2">
    <citation type="submission" date="2019-04" db="EMBL/GenBank/DDBJ databases">
        <authorList>
            <person name="Ge Y."/>
        </authorList>
    </citation>
    <scope>NUCLEOTIDE SEQUENCE [LARGE SCALE GENOMIC DNA]</scope>
    <source>
        <strain evidence="2">CF-49</strain>
        <strain evidence="4">personal::cf-49</strain>
        <plasmid evidence="2 4">punnamed2</plasmid>
    </source>
</reference>
<evidence type="ECO:0000313" key="5">
    <source>
        <dbReference type="Proteomes" id="UP000297725"/>
    </source>
</evidence>
<keyword evidence="4" id="KW-1185">Reference proteome</keyword>
<geneLocation type="plasmid" evidence="2 4">
    <name>punnamed2</name>
</geneLocation>
<evidence type="ECO:0000313" key="4">
    <source>
        <dbReference type="Proteomes" id="UP000296883"/>
    </source>
</evidence>
<dbReference type="GeneID" id="39759757"/>
<keyword evidence="2" id="KW-0614">Plasmid</keyword>
<dbReference type="SUPFAM" id="SSF47598">
    <property type="entry name" value="Ribbon-helix-helix"/>
    <property type="match status" value="1"/>
</dbReference>
<organism evidence="3 5">
    <name type="scientific">Vagococcus xieshaowenii</name>
    <dbReference type="NCBI Taxonomy" id="2562451"/>
    <lineage>
        <taxon>Bacteria</taxon>
        <taxon>Bacillati</taxon>
        <taxon>Bacillota</taxon>
        <taxon>Bacilli</taxon>
        <taxon>Lactobacillales</taxon>
        <taxon>Enterococcaceae</taxon>
        <taxon>Vagococcus</taxon>
    </lineage>
</organism>
<protein>
    <recommendedName>
        <fullName evidence="1">Antitoxin FitA-like ribbon-helix-helix domain-containing protein</fullName>
    </recommendedName>
</protein>
<gene>
    <name evidence="3" type="ORF">E4031_01630</name>
    <name evidence="2" type="ORF">E4Z98_09890</name>
</gene>
<accession>A0AAJ5EFN6</accession>
<feature type="domain" description="Antitoxin FitA-like ribbon-helix-helix" evidence="1">
    <location>
        <begin position="9"/>
        <end position="45"/>
    </location>
</feature>
<evidence type="ECO:0000313" key="3">
    <source>
        <dbReference type="EMBL" id="TFZ42963.1"/>
    </source>
</evidence>
<name>A0AAJ5EFN6_9ENTE</name>
<proteinExistence type="predicted"/>
<dbReference type="Proteomes" id="UP000296883">
    <property type="component" value="Plasmid punnamed2"/>
</dbReference>
<dbReference type="AlphaFoldDB" id="A0AAJ5EFN6"/>
<dbReference type="InterPro" id="IPR053853">
    <property type="entry name" value="FitA-like_RHH"/>
</dbReference>
<sequence>MTNNVTKPPTITIRNLPRDKQIRIQELAKQSNKSMNTYLCDILSDIAERYEVKETESRYAELLQQTIEALNLSTAELQKNQQLINMLLGGNEDE</sequence>
<dbReference type="InterPro" id="IPR010985">
    <property type="entry name" value="Ribbon_hlx_hlx"/>
</dbReference>
<dbReference type="Proteomes" id="UP000297725">
    <property type="component" value="Unassembled WGS sequence"/>
</dbReference>
<dbReference type="GO" id="GO:0006355">
    <property type="term" value="P:regulation of DNA-templated transcription"/>
    <property type="evidence" value="ECO:0007669"/>
    <property type="project" value="InterPro"/>
</dbReference>